<dbReference type="Pfam" id="PF13489">
    <property type="entry name" value="Methyltransf_23"/>
    <property type="match status" value="1"/>
</dbReference>
<dbReference type="AlphaFoldDB" id="A0A238LGH5"/>
<evidence type="ECO:0000313" key="1">
    <source>
        <dbReference type="EMBL" id="SMY08515.1"/>
    </source>
</evidence>
<dbReference type="InterPro" id="IPR029063">
    <property type="entry name" value="SAM-dependent_MTases_sf"/>
</dbReference>
<dbReference type="PANTHER" id="PTHR43861">
    <property type="entry name" value="TRANS-ACONITATE 2-METHYLTRANSFERASE-RELATED"/>
    <property type="match status" value="1"/>
</dbReference>
<organism evidence="1 2">
    <name type="scientific">Flavimaricola marinus</name>
    <dbReference type="NCBI Taxonomy" id="1819565"/>
    <lineage>
        <taxon>Bacteria</taxon>
        <taxon>Pseudomonadati</taxon>
        <taxon>Pseudomonadota</taxon>
        <taxon>Alphaproteobacteria</taxon>
        <taxon>Rhodobacterales</taxon>
        <taxon>Paracoccaceae</taxon>
        <taxon>Flavimaricola</taxon>
    </lineage>
</organism>
<accession>A0A238LGH5</accession>
<reference evidence="1 2" key="1">
    <citation type="submission" date="2017-05" db="EMBL/GenBank/DDBJ databases">
        <authorList>
            <person name="Song R."/>
            <person name="Chenine A.L."/>
            <person name="Ruprecht R.M."/>
        </authorList>
    </citation>
    <scope>NUCLEOTIDE SEQUENCE [LARGE SCALE GENOMIC DNA]</scope>
    <source>
        <strain evidence="1 2">CECT 8899</strain>
    </source>
</reference>
<keyword evidence="2" id="KW-1185">Reference proteome</keyword>
<dbReference type="EC" id="2.1.1.-" evidence="1"/>
<dbReference type="PANTHER" id="PTHR43861:SF1">
    <property type="entry name" value="TRANS-ACONITATE 2-METHYLTRANSFERASE"/>
    <property type="match status" value="1"/>
</dbReference>
<gene>
    <name evidence="1" type="primary">ycgJ_2</name>
    <name evidence="1" type="ORF">LOM8899_02668</name>
</gene>
<dbReference type="SUPFAM" id="SSF53335">
    <property type="entry name" value="S-adenosyl-L-methionine-dependent methyltransferases"/>
    <property type="match status" value="1"/>
</dbReference>
<dbReference type="CDD" id="cd02440">
    <property type="entry name" value="AdoMet_MTases"/>
    <property type="match status" value="1"/>
</dbReference>
<sequence length="217" mass="23779">MTRPTVPPPKPARSRAFWNFMAPRYARQPVADEAAYQHKLALTQALLTKEMRVLEFGCGTGTTALIHAPHVAEIDGIDYSSKMVEIASGKAAEAKVENVRFHQASIEDWPIPDRPYDAVMGMSILHLVLDRHAVLGRVRQMLAPGGLFFSSTVCVGDMPGVLPRVLLPIASALRIIPKIGRLSATSLETEITQAGFEIVQTWRPGPDKSVFIVTRAV</sequence>
<dbReference type="Proteomes" id="UP000201613">
    <property type="component" value="Unassembled WGS sequence"/>
</dbReference>
<dbReference type="OrthoDB" id="5642573at2"/>
<dbReference type="RefSeq" id="WP_093992719.1">
    <property type="nucleotide sequence ID" value="NZ_FXZK01000005.1"/>
</dbReference>
<keyword evidence="1" id="KW-0489">Methyltransferase</keyword>
<dbReference type="GO" id="GO:0032259">
    <property type="term" value="P:methylation"/>
    <property type="evidence" value="ECO:0007669"/>
    <property type="project" value="UniProtKB-KW"/>
</dbReference>
<protein>
    <submittedName>
        <fullName evidence="1">Putative methyltransferase YcgJ</fullName>
        <ecNumber evidence="1">2.1.1.-</ecNumber>
    </submittedName>
</protein>
<keyword evidence="1" id="KW-0808">Transferase</keyword>
<evidence type="ECO:0000313" key="2">
    <source>
        <dbReference type="Proteomes" id="UP000201613"/>
    </source>
</evidence>
<proteinExistence type="predicted"/>
<dbReference type="GO" id="GO:0008168">
    <property type="term" value="F:methyltransferase activity"/>
    <property type="evidence" value="ECO:0007669"/>
    <property type="project" value="UniProtKB-KW"/>
</dbReference>
<dbReference type="Gene3D" id="3.40.50.150">
    <property type="entry name" value="Vaccinia Virus protein VP39"/>
    <property type="match status" value="1"/>
</dbReference>
<dbReference type="EMBL" id="FXZK01000005">
    <property type="protein sequence ID" value="SMY08515.1"/>
    <property type="molecule type" value="Genomic_DNA"/>
</dbReference>
<name>A0A238LGH5_9RHOB</name>